<comment type="caution">
    <text evidence="1">The sequence shown here is derived from an EMBL/GenBank/DDBJ whole genome shotgun (WGS) entry which is preliminary data.</text>
</comment>
<dbReference type="Proteomes" id="UP001608902">
    <property type="component" value="Unassembled WGS sequence"/>
</dbReference>
<name>A0ABD6EZW2_9BILA</name>
<accession>A0ABD6EZW2</accession>
<dbReference type="AlphaFoldDB" id="A0ABD6EZW2"/>
<dbReference type="EMBL" id="JBGFUD010033754">
    <property type="protein sequence ID" value="MFH4985090.1"/>
    <property type="molecule type" value="Genomic_DNA"/>
</dbReference>
<feature type="non-terminal residue" evidence="1">
    <location>
        <position position="47"/>
    </location>
</feature>
<evidence type="ECO:0000313" key="2">
    <source>
        <dbReference type="Proteomes" id="UP001608902"/>
    </source>
</evidence>
<evidence type="ECO:0000313" key="1">
    <source>
        <dbReference type="EMBL" id="MFH4985090.1"/>
    </source>
</evidence>
<protein>
    <submittedName>
        <fullName evidence="1">Uncharacterized protein</fullName>
    </submittedName>
</protein>
<organism evidence="1 2">
    <name type="scientific">Gnathostoma spinigerum</name>
    <dbReference type="NCBI Taxonomy" id="75299"/>
    <lineage>
        <taxon>Eukaryota</taxon>
        <taxon>Metazoa</taxon>
        <taxon>Ecdysozoa</taxon>
        <taxon>Nematoda</taxon>
        <taxon>Chromadorea</taxon>
        <taxon>Rhabditida</taxon>
        <taxon>Spirurina</taxon>
        <taxon>Gnathostomatomorpha</taxon>
        <taxon>Gnathostomatoidea</taxon>
        <taxon>Gnathostomatidae</taxon>
        <taxon>Gnathostoma</taxon>
    </lineage>
</organism>
<proteinExistence type="predicted"/>
<sequence>MLEVLKNGQWILDFRKLEYYQAPGNGGSILHNTNHCYGSSPRKAICA</sequence>
<reference evidence="1 2" key="1">
    <citation type="submission" date="2024-08" db="EMBL/GenBank/DDBJ databases">
        <title>Gnathostoma spinigerum genome.</title>
        <authorList>
            <person name="Gonzalez-Bertolin B."/>
            <person name="Monzon S."/>
            <person name="Zaballos A."/>
            <person name="Jimenez P."/>
            <person name="Dekumyoy P."/>
            <person name="Varona S."/>
            <person name="Cuesta I."/>
            <person name="Sumanam S."/>
            <person name="Adisakwattana P."/>
            <person name="Gasser R.B."/>
            <person name="Hernandez-Gonzalez A."/>
            <person name="Young N.D."/>
            <person name="Perteguer M.J."/>
        </authorList>
    </citation>
    <scope>NUCLEOTIDE SEQUENCE [LARGE SCALE GENOMIC DNA]</scope>
    <source>
        <strain evidence="1">AL3</strain>
        <tissue evidence="1">Liver</tissue>
    </source>
</reference>
<keyword evidence="2" id="KW-1185">Reference proteome</keyword>
<gene>
    <name evidence="1" type="ORF">AB6A40_011799</name>
</gene>